<dbReference type="Gene3D" id="3.30.70.100">
    <property type="match status" value="1"/>
</dbReference>
<dbReference type="SUPFAM" id="SSF54909">
    <property type="entry name" value="Dimeric alpha+beta barrel"/>
    <property type="match status" value="1"/>
</dbReference>
<dbReference type="EMBL" id="FOQG01000002">
    <property type="protein sequence ID" value="SFH76097.1"/>
    <property type="molecule type" value="Genomic_DNA"/>
</dbReference>
<organism evidence="3 4">
    <name type="scientific">Nocardioides psychrotolerans</name>
    <dbReference type="NCBI Taxonomy" id="1005945"/>
    <lineage>
        <taxon>Bacteria</taxon>
        <taxon>Bacillati</taxon>
        <taxon>Actinomycetota</taxon>
        <taxon>Actinomycetes</taxon>
        <taxon>Propionibacteriales</taxon>
        <taxon>Nocardioidaceae</taxon>
        <taxon>Nocardioides</taxon>
    </lineage>
</organism>
<gene>
    <name evidence="3" type="ORF">SAMN05216561_102148</name>
</gene>
<dbReference type="Pfam" id="PF03992">
    <property type="entry name" value="ABM"/>
    <property type="match status" value="1"/>
</dbReference>
<dbReference type="STRING" id="1005945.SAMN05216561_102148"/>
<keyword evidence="4" id="KW-1185">Reference proteome</keyword>
<dbReference type="GO" id="GO:0004497">
    <property type="term" value="F:monooxygenase activity"/>
    <property type="evidence" value="ECO:0007669"/>
    <property type="project" value="UniProtKB-KW"/>
</dbReference>
<feature type="domain" description="ABM" evidence="2">
    <location>
        <begin position="4"/>
        <end position="94"/>
    </location>
</feature>
<dbReference type="AlphaFoldDB" id="A0A1I3CNR3"/>
<sequence length="112" mass="12487">MTQLALIIRHQTRPGQRDQVRKVWETHLAPAVDGNPGHLAYFYCFDDTDPDAISAFQVYDSAESSQQFLQTAAYAAYLRDVEPLLTGPPQVTPLTPVWSKRPTASGDRVDVV</sequence>
<evidence type="ECO:0000313" key="3">
    <source>
        <dbReference type="EMBL" id="SFH76097.1"/>
    </source>
</evidence>
<accession>A0A1I3CNR3</accession>
<protein>
    <submittedName>
        <fullName evidence="3">Quinol monooxygenase YgiN</fullName>
    </submittedName>
</protein>
<keyword evidence="3" id="KW-0560">Oxidoreductase</keyword>
<keyword evidence="3" id="KW-0503">Monooxygenase</keyword>
<dbReference type="OrthoDB" id="3695636at2"/>
<reference evidence="3 4" key="1">
    <citation type="submission" date="2016-10" db="EMBL/GenBank/DDBJ databases">
        <authorList>
            <person name="de Groot N.N."/>
        </authorList>
    </citation>
    <scope>NUCLEOTIDE SEQUENCE [LARGE SCALE GENOMIC DNA]</scope>
    <source>
        <strain evidence="3 4">CGMCC 1.11156</strain>
    </source>
</reference>
<name>A0A1I3CNR3_9ACTN</name>
<evidence type="ECO:0000256" key="1">
    <source>
        <dbReference type="SAM" id="MobiDB-lite"/>
    </source>
</evidence>
<dbReference type="Proteomes" id="UP000198649">
    <property type="component" value="Unassembled WGS sequence"/>
</dbReference>
<proteinExistence type="predicted"/>
<dbReference type="InterPro" id="IPR011008">
    <property type="entry name" value="Dimeric_a/b-barrel"/>
</dbReference>
<dbReference type="RefSeq" id="WP_091110271.1">
    <property type="nucleotide sequence ID" value="NZ_BKAF01000002.1"/>
</dbReference>
<dbReference type="PROSITE" id="PS51725">
    <property type="entry name" value="ABM"/>
    <property type="match status" value="1"/>
</dbReference>
<evidence type="ECO:0000313" key="4">
    <source>
        <dbReference type="Proteomes" id="UP000198649"/>
    </source>
</evidence>
<dbReference type="InterPro" id="IPR007138">
    <property type="entry name" value="ABM_dom"/>
</dbReference>
<feature type="region of interest" description="Disordered" evidence="1">
    <location>
        <begin position="92"/>
        <end position="112"/>
    </location>
</feature>
<evidence type="ECO:0000259" key="2">
    <source>
        <dbReference type="PROSITE" id="PS51725"/>
    </source>
</evidence>